<dbReference type="InterPro" id="IPR036388">
    <property type="entry name" value="WH-like_DNA-bd_sf"/>
</dbReference>
<dbReference type="PRINTS" id="PR00038">
    <property type="entry name" value="HTHLUXR"/>
</dbReference>
<reference evidence="5 6" key="1">
    <citation type="submission" date="2023-12" db="EMBL/GenBank/DDBJ databases">
        <title>Amycolatopsis sp. V23-08.</title>
        <authorList>
            <person name="Somphong A."/>
        </authorList>
    </citation>
    <scope>NUCLEOTIDE SEQUENCE [LARGE SCALE GENOMIC DNA]</scope>
    <source>
        <strain evidence="5 6">V23-08</strain>
    </source>
</reference>
<dbReference type="RefSeq" id="WP_323330785.1">
    <property type="nucleotide sequence ID" value="NZ_JAYFSI010000006.1"/>
</dbReference>
<evidence type="ECO:0000256" key="3">
    <source>
        <dbReference type="ARBA" id="ARBA00023163"/>
    </source>
</evidence>
<dbReference type="Proteomes" id="UP001304298">
    <property type="component" value="Unassembled WGS sequence"/>
</dbReference>
<dbReference type="Pfam" id="PF00196">
    <property type="entry name" value="GerE"/>
    <property type="match status" value="1"/>
</dbReference>
<proteinExistence type="predicted"/>
<protein>
    <submittedName>
        <fullName evidence="5">LuxR C-terminal-related transcriptional regulator</fullName>
    </submittedName>
</protein>
<comment type="caution">
    <text evidence="5">The sequence shown here is derived from an EMBL/GenBank/DDBJ whole genome shotgun (WGS) entry which is preliminary data.</text>
</comment>
<evidence type="ECO:0000256" key="1">
    <source>
        <dbReference type="ARBA" id="ARBA00023015"/>
    </source>
</evidence>
<dbReference type="InterPro" id="IPR016032">
    <property type="entry name" value="Sig_transdc_resp-reg_C-effctor"/>
</dbReference>
<name>A0ABU5RB86_9PSEU</name>
<dbReference type="InterPro" id="IPR000792">
    <property type="entry name" value="Tscrpt_reg_LuxR_C"/>
</dbReference>
<dbReference type="EMBL" id="JAYFSI010000006">
    <property type="protein sequence ID" value="MEA5363029.1"/>
    <property type="molecule type" value="Genomic_DNA"/>
</dbReference>
<sequence length="203" mass="21999">MKDAILIGPDTVTRAAIAALLELVHGFDPNRVFAFEELALARDALATDDGLVFVLFPDQDHRSPRPVSDDATPRGDRKLIFLVSSLSPQDARDILALKPRGVVFLHESADRLHDVIHTVHNGHRAVSSHFTLSAWTVSESPLTPRETQVLASAAGGSPPKEIATTLGLAAGTVRNHLTAVQTKLRTRSLVDSIRVAREAGWLE</sequence>
<dbReference type="SMART" id="SM00421">
    <property type="entry name" value="HTH_LUXR"/>
    <property type="match status" value="1"/>
</dbReference>
<keyword evidence="3" id="KW-0804">Transcription</keyword>
<gene>
    <name evidence="5" type="ORF">VA596_26095</name>
</gene>
<dbReference type="PANTHER" id="PTHR44688">
    <property type="entry name" value="DNA-BINDING TRANSCRIPTIONAL ACTIVATOR DEVR_DOSR"/>
    <property type="match status" value="1"/>
</dbReference>
<keyword evidence="1" id="KW-0805">Transcription regulation</keyword>
<organism evidence="5 6">
    <name type="scientific">Amycolatopsis heterodermiae</name>
    <dbReference type="NCBI Taxonomy" id="3110235"/>
    <lineage>
        <taxon>Bacteria</taxon>
        <taxon>Bacillati</taxon>
        <taxon>Actinomycetota</taxon>
        <taxon>Actinomycetes</taxon>
        <taxon>Pseudonocardiales</taxon>
        <taxon>Pseudonocardiaceae</taxon>
        <taxon>Amycolatopsis</taxon>
    </lineage>
</organism>
<evidence type="ECO:0000313" key="6">
    <source>
        <dbReference type="Proteomes" id="UP001304298"/>
    </source>
</evidence>
<evidence type="ECO:0000256" key="2">
    <source>
        <dbReference type="ARBA" id="ARBA00023125"/>
    </source>
</evidence>
<keyword evidence="2" id="KW-0238">DNA-binding</keyword>
<dbReference type="CDD" id="cd06170">
    <property type="entry name" value="LuxR_C_like"/>
    <property type="match status" value="1"/>
</dbReference>
<dbReference type="SUPFAM" id="SSF46894">
    <property type="entry name" value="C-terminal effector domain of the bipartite response regulators"/>
    <property type="match status" value="1"/>
</dbReference>
<feature type="domain" description="HTH luxR-type" evidence="4">
    <location>
        <begin position="135"/>
        <end position="200"/>
    </location>
</feature>
<evidence type="ECO:0000313" key="5">
    <source>
        <dbReference type="EMBL" id="MEA5363029.1"/>
    </source>
</evidence>
<dbReference type="PROSITE" id="PS50043">
    <property type="entry name" value="HTH_LUXR_2"/>
    <property type="match status" value="1"/>
</dbReference>
<evidence type="ECO:0000259" key="4">
    <source>
        <dbReference type="PROSITE" id="PS50043"/>
    </source>
</evidence>
<dbReference type="PANTHER" id="PTHR44688:SF16">
    <property type="entry name" value="DNA-BINDING TRANSCRIPTIONAL ACTIVATOR DEVR_DOSR"/>
    <property type="match status" value="1"/>
</dbReference>
<accession>A0ABU5RB86</accession>
<dbReference type="Gene3D" id="1.10.10.10">
    <property type="entry name" value="Winged helix-like DNA-binding domain superfamily/Winged helix DNA-binding domain"/>
    <property type="match status" value="1"/>
</dbReference>
<keyword evidence="6" id="KW-1185">Reference proteome</keyword>